<dbReference type="EMBL" id="CM000913">
    <property type="protein sequence ID" value="EFG08428.1"/>
    <property type="molecule type" value="Genomic_DNA"/>
</dbReference>
<sequence length="129" mass="13595">MRQRRTAPVAAALALAASLGLSATASAAERPAAVGPAPVADVPCGAPAPPDRDGARWTERSGPLRLYGGTSTDCVIYGIPLPSRYQVNHHCYTRDRSGVSWTFLRVLAPPRAGWVPDHLLPDGGALWPC</sequence>
<proteinExistence type="predicted"/>
<gene>
    <name evidence="3" type="ORF">SCLAV_3357</name>
</gene>
<keyword evidence="2" id="KW-0732">Signal</keyword>
<dbReference type="AlphaFoldDB" id="E2Q009"/>
<evidence type="ECO:0000313" key="3">
    <source>
        <dbReference type="EMBL" id="EFG08428.1"/>
    </source>
</evidence>
<dbReference type="RefSeq" id="WP_003961349.1">
    <property type="nucleotide sequence ID" value="NZ_CM000913.1"/>
</dbReference>
<dbReference type="KEGG" id="sclf:BB341_11850"/>
<evidence type="ECO:0000256" key="2">
    <source>
        <dbReference type="SAM" id="SignalP"/>
    </source>
</evidence>
<name>E2Q009_STRCL</name>
<feature type="compositionally biased region" description="Basic and acidic residues" evidence="1">
    <location>
        <begin position="50"/>
        <end position="59"/>
    </location>
</feature>
<evidence type="ECO:0008006" key="5">
    <source>
        <dbReference type="Google" id="ProtNLM"/>
    </source>
</evidence>
<dbReference type="GeneID" id="93734634"/>
<evidence type="ECO:0000313" key="4">
    <source>
        <dbReference type="Proteomes" id="UP000002357"/>
    </source>
</evidence>
<feature type="chain" id="PRO_5003162520" description="Secreted protein" evidence="2">
    <location>
        <begin position="28"/>
        <end position="129"/>
    </location>
</feature>
<keyword evidence="4" id="KW-1185">Reference proteome</keyword>
<reference evidence="3 4" key="1">
    <citation type="journal article" date="2010" name="Genome Biol. Evol.">
        <title>The sequence of a 1.8-mb bacterial linear plasmid reveals a rich evolutionary reservoir of secondary metabolic pathways.</title>
        <authorList>
            <person name="Medema M.H."/>
            <person name="Trefzer A."/>
            <person name="Kovalchuk A."/>
            <person name="van den Berg M."/>
            <person name="Mueller U."/>
            <person name="Heijne W."/>
            <person name="Wu L."/>
            <person name="Alam M.T."/>
            <person name="Ronning C.M."/>
            <person name="Nierman W.C."/>
            <person name="Bovenberg R.A.L."/>
            <person name="Breitling R."/>
            <person name="Takano E."/>
        </authorList>
    </citation>
    <scope>NUCLEOTIDE SEQUENCE [LARGE SCALE GENOMIC DNA]</scope>
    <source>
        <strain evidence="4">ATCC 27064 / DSM 738 / JCM 4710 / NBRC 13307 / NCIMB 12785 / NRRL 3585 / VKM Ac-602</strain>
    </source>
</reference>
<accession>E2Q009</accession>
<feature type="region of interest" description="Disordered" evidence="1">
    <location>
        <begin position="30"/>
        <end position="63"/>
    </location>
</feature>
<evidence type="ECO:0000256" key="1">
    <source>
        <dbReference type="SAM" id="MobiDB-lite"/>
    </source>
</evidence>
<feature type="compositionally biased region" description="Low complexity" evidence="1">
    <location>
        <begin position="30"/>
        <end position="45"/>
    </location>
</feature>
<protein>
    <recommendedName>
        <fullName evidence="5">Secreted protein</fullName>
    </recommendedName>
</protein>
<feature type="signal peptide" evidence="2">
    <location>
        <begin position="1"/>
        <end position="27"/>
    </location>
</feature>
<organism evidence="3 4">
    <name type="scientific">Streptomyces clavuligerus</name>
    <dbReference type="NCBI Taxonomy" id="1901"/>
    <lineage>
        <taxon>Bacteria</taxon>
        <taxon>Bacillati</taxon>
        <taxon>Actinomycetota</taxon>
        <taxon>Actinomycetes</taxon>
        <taxon>Kitasatosporales</taxon>
        <taxon>Streptomycetaceae</taxon>
        <taxon>Streptomyces</taxon>
    </lineage>
</organism>
<dbReference type="STRING" id="1901.BB341_11850"/>
<dbReference type="Proteomes" id="UP000002357">
    <property type="component" value="Chromosome"/>
</dbReference>